<sequence length="197" mass="21784">MMEPQGLIFDCDGTLADSMPIHWRAWEQTCNRHGLKFTEERHYALGGTPSRLIFEILGKEQGVALDPLALSQEKEAAYLLMMPDVKPVEPVIAIAREHRGKLPMAIATGGQRGCIMQLLEHLDISDWFDALVTSEDVENPKPAPDTFLLAAEKIGVAPECCRAYEDTNLGMQAIRAAGMEAIDVRKIPGMLPTREEA</sequence>
<accession>A0A382PCF5</accession>
<dbReference type="InterPro" id="IPR051806">
    <property type="entry name" value="HAD-like_SPP"/>
</dbReference>
<dbReference type="AlphaFoldDB" id="A0A382PCF5"/>
<dbReference type="InterPro" id="IPR041492">
    <property type="entry name" value="HAD_2"/>
</dbReference>
<dbReference type="SFLD" id="SFLDG01129">
    <property type="entry name" value="C1.5:_HAD__Beta-PGM__Phosphata"/>
    <property type="match status" value="1"/>
</dbReference>
<dbReference type="InterPro" id="IPR023198">
    <property type="entry name" value="PGP-like_dom2"/>
</dbReference>
<dbReference type="InterPro" id="IPR006439">
    <property type="entry name" value="HAD-SF_hydro_IA"/>
</dbReference>
<dbReference type="GO" id="GO:0050308">
    <property type="term" value="F:sugar-phosphatase activity"/>
    <property type="evidence" value="ECO:0007669"/>
    <property type="project" value="TreeGrafter"/>
</dbReference>
<dbReference type="EMBL" id="UINC01106086">
    <property type="protein sequence ID" value="SVC70500.1"/>
    <property type="molecule type" value="Genomic_DNA"/>
</dbReference>
<dbReference type="InterPro" id="IPR023214">
    <property type="entry name" value="HAD_sf"/>
</dbReference>
<proteinExistence type="predicted"/>
<dbReference type="CDD" id="cd07505">
    <property type="entry name" value="HAD_BPGM-like"/>
    <property type="match status" value="1"/>
</dbReference>
<protein>
    <recommendedName>
        <fullName evidence="2">HAD family hydrolase</fullName>
    </recommendedName>
</protein>
<dbReference type="Pfam" id="PF13419">
    <property type="entry name" value="HAD_2"/>
    <property type="match status" value="1"/>
</dbReference>
<dbReference type="PANTHER" id="PTHR43481">
    <property type="entry name" value="FRUCTOSE-1-PHOSPHATE PHOSPHATASE"/>
    <property type="match status" value="1"/>
</dbReference>
<evidence type="ECO:0000313" key="1">
    <source>
        <dbReference type="EMBL" id="SVC70500.1"/>
    </source>
</evidence>
<organism evidence="1">
    <name type="scientific">marine metagenome</name>
    <dbReference type="NCBI Taxonomy" id="408172"/>
    <lineage>
        <taxon>unclassified sequences</taxon>
        <taxon>metagenomes</taxon>
        <taxon>ecological metagenomes</taxon>
    </lineage>
</organism>
<dbReference type="InterPro" id="IPR036412">
    <property type="entry name" value="HAD-like_sf"/>
</dbReference>
<dbReference type="SFLD" id="SFLDS00003">
    <property type="entry name" value="Haloacid_Dehalogenase"/>
    <property type="match status" value="1"/>
</dbReference>
<gene>
    <name evidence="1" type="ORF">METZ01_LOCUS323354</name>
</gene>
<evidence type="ECO:0008006" key="2">
    <source>
        <dbReference type="Google" id="ProtNLM"/>
    </source>
</evidence>
<reference evidence="1" key="1">
    <citation type="submission" date="2018-05" db="EMBL/GenBank/DDBJ databases">
        <authorList>
            <person name="Lanie J.A."/>
            <person name="Ng W.-L."/>
            <person name="Kazmierczak K.M."/>
            <person name="Andrzejewski T.M."/>
            <person name="Davidsen T.M."/>
            <person name="Wayne K.J."/>
            <person name="Tettelin H."/>
            <person name="Glass J.I."/>
            <person name="Rusch D."/>
            <person name="Podicherti R."/>
            <person name="Tsui H.-C.T."/>
            <person name="Winkler M.E."/>
        </authorList>
    </citation>
    <scope>NUCLEOTIDE SEQUENCE</scope>
</reference>
<dbReference type="Gene3D" id="3.40.50.1000">
    <property type="entry name" value="HAD superfamily/HAD-like"/>
    <property type="match status" value="1"/>
</dbReference>
<dbReference type="NCBIfam" id="TIGR01509">
    <property type="entry name" value="HAD-SF-IA-v3"/>
    <property type="match status" value="1"/>
</dbReference>
<dbReference type="SUPFAM" id="SSF56784">
    <property type="entry name" value="HAD-like"/>
    <property type="match status" value="1"/>
</dbReference>
<dbReference type="Gene3D" id="1.10.150.240">
    <property type="entry name" value="Putative phosphatase, domain 2"/>
    <property type="match status" value="1"/>
</dbReference>
<name>A0A382PCF5_9ZZZZ</name>
<dbReference type="PANTHER" id="PTHR43481:SF4">
    <property type="entry name" value="GLYCEROL-1-PHOSPHATE PHOSPHOHYDROLASE 1-RELATED"/>
    <property type="match status" value="1"/>
</dbReference>